<dbReference type="GO" id="GO:0004721">
    <property type="term" value="F:phosphoprotein phosphatase activity"/>
    <property type="evidence" value="ECO:0007669"/>
    <property type="project" value="InterPro"/>
</dbReference>
<accession>A0AAV4ZYU5</accession>
<protein>
    <recommendedName>
        <fullName evidence="3">Tyrosine specific protein phosphatases domain-containing protein</fullName>
    </recommendedName>
</protein>
<name>A0AAV4ZYU5_9AGAM</name>
<dbReference type="PANTHER" id="PTHR31126:SF1">
    <property type="entry name" value="TYROSINE SPECIFIC PROTEIN PHOSPHATASES DOMAIN-CONTAINING PROTEIN"/>
    <property type="match status" value="1"/>
</dbReference>
<dbReference type="Proteomes" id="UP001050691">
    <property type="component" value="Unassembled WGS sequence"/>
</dbReference>
<comment type="caution">
    <text evidence="1">The sequence shown here is derived from an EMBL/GenBank/DDBJ whole genome shotgun (WGS) entry which is preliminary data.</text>
</comment>
<dbReference type="SUPFAM" id="SSF52799">
    <property type="entry name" value="(Phosphotyrosine protein) phosphatases II"/>
    <property type="match status" value="1"/>
</dbReference>
<sequence length="236" mass="26123">MPSLDPEYVKERLSSPPFVIVDGVNNIRSLGNYPVSVLGITNSTKEGYILRAAAPSTITPTGIKQLEQLDEDYGPESLTLRSKSYKSTDPSDIAQVYVDIIESGTKAFQSVFRHIQDYPNKGFLFHCAGGKDRTGVLAALILKVAGVKNELIVEEYALTNIGEAPTRQSAINNLKDLPDFVGNMEGLLRSLDTRPGVMEAFLKILDDKYQGIEGYMRNYLGFTDEDIDIIRKNLLN</sequence>
<dbReference type="Gene3D" id="3.90.190.10">
    <property type="entry name" value="Protein tyrosine phosphatase superfamily"/>
    <property type="match status" value="2"/>
</dbReference>
<dbReference type="Pfam" id="PF13350">
    <property type="entry name" value="Y_phosphatase3"/>
    <property type="match status" value="1"/>
</dbReference>
<dbReference type="InterPro" id="IPR016130">
    <property type="entry name" value="Tyr_Pase_AS"/>
</dbReference>
<evidence type="ECO:0008006" key="3">
    <source>
        <dbReference type="Google" id="ProtNLM"/>
    </source>
</evidence>
<evidence type="ECO:0000313" key="2">
    <source>
        <dbReference type="Proteomes" id="UP001050691"/>
    </source>
</evidence>
<evidence type="ECO:0000313" key="1">
    <source>
        <dbReference type="EMBL" id="GJJ07080.1"/>
    </source>
</evidence>
<keyword evidence="2" id="KW-1185">Reference proteome</keyword>
<dbReference type="PROSITE" id="PS00383">
    <property type="entry name" value="TYR_PHOSPHATASE_1"/>
    <property type="match status" value="1"/>
</dbReference>
<dbReference type="InterPro" id="IPR029021">
    <property type="entry name" value="Prot-tyrosine_phosphatase-like"/>
</dbReference>
<reference evidence="1" key="1">
    <citation type="submission" date="2021-10" db="EMBL/GenBank/DDBJ databases">
        <title>De novo Genome Assembly of Clathrus columnatus (Basidiomycota, Fungi) Using Illumina and Nanopore Sequence Data.</title>
        <authorList>
            <person name="Ogiso-Tanaka E."/>
            <person name="Itagaki H."/>
            <person name="Hosoya T."/>
            <person name="Hosaka K."/>
        </authorList>
    </citation>
    <scope>NUCLEOTIDE SEQUENCE</scope>
    <source>
        <strain evidence="1">MO-923</strain>
    </source>
</reference>
<organism evidence="1 2">
    <name type="scientific">Clathrus columnatus</name>
    <dbReference type="NCBI Taxonomy" id="1419009"/>
    <lineage>
        <taxon>Eukaryota</taxon>
        <taxon>Fungi</taxon>
        <taxon>Dikarya</taxon>
        <taxon>Basidiomycota</taxon>
        <taxon>Agaricomycotina</taxon>
        <taxon>Agaricomycetes</taxon>
        <taxon>Phallomycetidae</taxon>
        <taxon>Phallales</taxon>
        <taxon>Clathraceae</taxon>
        <taxon>Clathrus</taxon>
    </lineage>
</organism>
<proteinExistence type="predicted"/>
<gene>
    <name evidence="1" type="ORF">Clacol_001279</name>
</gene>
<dbReference type="PANTHER" id="PTHR31126">
    <property type="entry name" value="TYROSINE-PROTEIN PHOSPHATASE"/>
    <property type="match status" value="1"/>
</dbReference>
<dbReference type="InterPro" id="IPR026893">
    <property type="entry name" value="Tyr/Ser_Pase_IphP-type"/>
</dbReference>
<dbReference type="EMBL" id="BPWL01000002">
    <property type="protein sequence ID" value="GJJ07080.1"/>
    <property type="molecule type" value="Genomic_DNA"/>
</dbReference>
<dbReference type="AlphaFoldDB" id="A0AAV4ZYU5"/>